<dbReference type="EMBL" id="BAAACW010000054">
    <property type="protein sequence ID" value="GAA0358083.1"/>
    <property type="molecule type" value="Genomic_DNA"/>
</dbReference>
<feature type="compositionally biased region" description="Basic residues" evidence="1">
    <location>
        <begin position="31"/>
        <end position="43"/>
    </location>
</feature>
<dbReference type="Proteomes" id="UP001501166">
    <property type="component" value="Unassembled WGS sequence"/>
</dbReference>
<feature type="region of interest" description="Disordered" evidence="1">
    <location>
        <begin position="1"/>
        <end position="50"/>
    </location>
</feature>
<name>A0ABP3H1N5_9LACT</name>
<comment type="caution">
    <text evidence="2">The sequence shown here is derived from an EMBL/GenBank/DDBJ whole genome shotgun (WGS) entry which is preliminary data.</text>
</comment>
<organism evidence="2 3">
    <name type="scientific">Alkalibacterium iburiense</name>
    <dbReference type="NCBI Taxonomy" id="290589"/>
    <lineage>
        <taxon>Bacteria</taxon>
        <taxon>Bacillati</taxon>
        <taxon>Bacillota</taxon>
        <taxon>Bacilli</taxon>
        <taxon>Lactobacillales</taxon>
        <taxon>Carnobacteriaceae</taxon>
        <taxon>Alkalibacterium</taxon>
    </lineage>
</organism>
<evidence type="ECO:0000313" key="2">
    <source>
        <dbReference type="EMBL" id="GAA0358083.1"/>
    </source>
</evidence>
<feature type="compositionally biased region" description="Basic and acidic residues" evidence="1">
    <location>
        <begin position="1"/>
        <end position="19"/>
    </location>
</feature>
<evidence type="ECO:0000313" key="3">
    <source>
        <dbReference type="Proteomes" id="UP001501166"/>
    </source>
</evidence>
<keyword evidence="3" id="KW-1185">Reference proteome</keyword>
<sequence>MLLLLRGDEQGESDGRTNEENDEVDGDETKRTHKKSLSIKGRHLVFDAHS</sequence>
<reference evidence="3" key="1">
    <citation type="journal article" date="2019" name="Int. J. Syst. Evol. Microbiol.">
        <title>The Global Catalogue of Microorganisms (GCM) 10K type strain sequencing project: providing services to taxonomists for standard genome sequencing and annotation.</title>
        <authorList>
            <consortium name="The Broad Institute Genomics Platform"/>
            <consortium name="The Broad Institute Genome Sequencing Center for Infectious Disease"/>
            <person name="Wu L."/>
            <person name="Ma J."/>
        </authorList>
    </citation>
    <scope>NUCLEOTIDE SEQUENCE [LARGE SCALE GENOMIC DNA]</scope>
    <source>
        <strain evidence="3">JCM 12662</strain>
    </source>
</reference>
<protein>
    <submittedName>
        <fullName evidence="2">Uncharacterized protein</fullName>
    </submittedName>
</protein>
<proteinExistence type="predicted"/>
<accession>A0ABP3H1N5</accession>
<gene>
    <name evidence="2" type="ORF">GCM10008932_08490</name>
</gene>
<evidence type="ECO:0000256" key="1">
    <source>
        <dbReference type="SAM" id="MobiDB-lite"/>
    </source>
</evidence>